<dbReference type="EMBL" id="CAJNJA010008164">
    <property type="protein sequence ID" value="CAE7233561.1"/>
    <property type="molecule type" value="Genomic_DNA"/>
</dbReference>
<reference evidence="2" key="1">
    <citation type="submission" date="2021-02" db="EMBL/GenBank/DDBJ databases">
        <authorList>
            <person name="Dougan E. K."/>
            <person name="Rhodes N."/>
            <person name="Thang M."/>
            <person name="Chan C."/>
        </authorList>
    </citation>
    <scope>NUCLEOTIDE SEQUENCE</scope>
</reference>
<evidence type="ECO:0000313" key="3">
    <source>
        <dbReference type="Proteomes" id="UP000601435"/>
    </source>
</evidence>
<accession>A0A812KV22</accession>
<evidence type="ECO:0000256" key="1">
    <source>
        <dbReference type="SAM" id="MobiDB-lite"/>
    </source>
</evidence>
<organism evidence="2 3">
    <name type="scientific">Symbiodinium necroappetens</name>
    <dbReference type="NCBI Taxonomy" id="1628268"/>
    <lineage>
        <taxon>Eukaryota</taxon>
        <taxon>Sar</taxon>
        <taxon>Alveolata</taxon>
        <taxon>Dinophyceae</taxon>
        <taxon>Suessiales</taxon>
        <taxon>Symbiodiniaceae</taxon>
        <taxon>Symbiodinium</taxon>
    </lineage>
</organism>
<dbReference type="AlphaFoldDB" id="A0A812KV22"/>
<name>A0A812KV22_9DINO</name>
<feature type="region of interest" description="Disordered" evidence="1">
    <location>
        <begin position="1"/>
        <end position="22"/>
    </location>
</feature>
<evidence type="ECO:0000313" key="2">
    <source>
        <dbReference type="EMBL" id="CAE7233561.1"/>
    </source>
</evidence>
<protein>
    <submittedName>
        <fullName evidence="2">Uncharacterized protein</fullName>
    </submittedName>
</protein>
<comment type="caution">
    <text evidence="2">The sequence shown here is derived from an EMBL/GenBank/DDBJ whole genome shotgun (WGS) entry which is preliminary data.</text>
</comment>
<proteinExistence type="predicted"/>
<keyword evidence="3" id="KW-1185">Reference proteome</keyword>
<dbReference type="Proteomes" id="UP000601435">
    <property type="component" value="Unassembled WGS sequence"/>
</dbReference>
<gene>
    <name evidence="2" type="ORF">SNEC2469_LOCUS3767</name>
</gene>
<sequence length="95" mass="10305">MNPRMLKAGDSPPTTQISQPPGHRVTFRRTLLPFLVNDAFQEQQDLSSLPCGSRGRCRKREELATDVFPGGPGNIAGKGFLGPVDGREVGRVCGR</sequence>